<dbReference type="SUPFAM" id="SSF81321">
    <property type="entry name" value="Family A G protein-coupled receptor-like"/>
    <property type="match status" value="1"/>
</dbReference>
<keyword evidence="7" id="KW-0807">Transducer</keyword>
<feature type="domain" description="G-protein coupled receptors family 1 profile" evidence="9">
    <location>
        <begin position="68"/>
        <end position="332"/>
    </location>
</feature>
<feature type="transmembrane region" description="Helical" evidence="8">
    <location>
        <begin position="150"/>
        <end position="171"/>
    </location>
</feature>
<reference evidence="10 11" key="1">
    <citation type="journal article" date="2018" name="Sci. Rep.">
        <title>Genomic signatures of local adaptation to the degree of environmental predictability in rotifers.</title>
        <authorList>
            <person name="Franch-Gras L."/>
            <person name="Hahn C."/>
            <person name="Garcia-Roger E.M."/>
            <person name="Carmona M.J."/>
            <person name="Serra M."/>
            <person name="Gomez A."/>
        </authorList>
    </citation>
    <scope>NUCLEOTIDE SEQUENCE [LARGE SCALE GENOMIC DNA]</scope>
    <source>
        <strain evidence="10">HYR1</strain>
    </source>
</reference>
<comment type="caution">
    <text evidence="10">The sequence shown here is derived from an EMBL/GenBank/DDBJ whole genome shotgun (WGS) entry which is preliminary data.</text>
</comment>
<dbReference type="Gene3D" id="1.20.1070.10">
    <property type="entry name" value="Rhodopsin 7-helix transmembrane proteins"/>
    <property type="match status" value="1"/>
</dbReference>
<evidence type="ECO:0000256" key="5">
    <source>
        <dbReference type="ARBA" id="ARBA00023136"/>
    </source>
</evidence>
<evidence type="ECO:0000313" key="10">
    <source>
        <dbReference type="EMBL" id="RNA42890.1"/>
    </source>
</evidence>
<feature type="transmembrane region" description="Helical" evidence="8">
    <location>
        <begin position="312"/>
        <end position="332"/>
    </location>
</feature>
<evidence type="ECO:0000256" key="2">
    <source>
        <dbReference type="ARBA" id="ARBA00022692"/>
    </source>
</evidence>
<evidence type="ECO:0000256" key="7">
    <source>
        <dbReference type="ARBA" id="ARBA00023224"/>
    </source>
</evidence>
<sequence length="374" mass="43248">MSFIYSGILKPRATRFHHTTSSSNQIPDFFTFSNFTNAPSLSIAQFYLISKWSNVILMTLIALIGLYGNTMSIFIFSSKSFNKNSSKSLRTYLLILSLSDLFVIILHYIDFTFRSWINLTGMYSSNFNFVDKIKFFCRIVPYFRNVFRTVSVYTLLLMTIQRLFVLYFPLARKKWFSVYFNRTLVKWLFIVSLCVNLSTLFVNDLVEHDANQELHCSIKKKNLEFQLTMDILFAILTILVPCMLISVITVVLYLRIKECLNYRKIDELNVVDRASQECSISRSEINLREYRHSTPVSMHPRKKKYSVNSVKITYMLVVLSKWYIMLHLPYSISVDGLLIGTSLNSSSSSVSGSDSSSGSGWGTDSFFLYNLLVF</sequence>
<comment type="subcellular location">
    <subcellularLocation>
        <location evidence="1">Membrane</location>
        <topology evidence="1">Multi-pass membrane protein</topology>
    </subcellularLocation>
</comment>
<proteinExistence type="predicted"/>
<keyword evidence="2 8" id="KW-0812">Transmembrane</keyword>
<gene>
    <name evidence="10" type="ORF">BpHYR1_002937</name>
</gene>
<evidence type="ECO:0000256" key="4">
    <source>
        <dbReference type="ARBA" id="ARBA00023040"/>
    </source>
</evidence>
<feature type="transmembrane region" description="Helical" evidence="8">
    <location>
        <begin position="89"/>
        <end position="109"/>
    </location>
</feature>
<keyword evidence="3 8" id="KW-1133">Transmembrane helix</keyword>
<dbReference type="PANTHER" id="PTHR24243">
    <property type="entry name" value="G-PROTEIN COUPLED RECEPTOR"/>
    <property type="match status" value="1"/>
</dbReference>
<feature type="transmembrane region" description="Helical" evidence="8">
    <location>
        <begin position="231"/>
        <end position="254"/>
    </location>
</feature>
<keyword evidence="11" id="KW-1185">Reference proteome</keyword>
<dbReference type="AlphaFoldDB" id="A0A3M7T4Z5"/>
<dbReference type="EMBL" id="REGN01000302">
    <property type="protein sequence ID" value="RNA42890.1"/>
    <property type="molecule type" value="Genomic_DNA"/>
</dbReference>
<keyword evidence="4" id="KW-0297">G-protein coupled receptor</keyword>
<dbReference type="Proteomes" id="UP000276133">
    <property type="component" value="Unassembled WGS sequence"/>
</dbReference>
<feature type="transmembrane region" description="Helical" evidence="8">
    <location>
        <begin position="183"/>
        <end position="202"/>
    </location>
</feature>
<evidence type="ECO:0000313" key="11">
    <source>
        <dbReference type="Proteomes" id="UP000276133"/>
    </source>
</evidence>
<keyword evidence="6 10" id="KW-0675">Receptor</keyword>
<dbReference type="Pfam" id="PF00001">
    <property type="entry name" value="7tm_1"/>
    <property type="match status" value="1"/>
</dbReference>
<accession>A0A3M7T4Z5</accession>
<evidence type="ECO:0000256" key="8">
    <source>
        <dbReference type="SAM" id="Phobius"/>
    </source>
</evidence>
<evidence type="ECO:0000256" key="6">
    <source>
        <dbReference type="ARBA" id="ARBA00023170"/>
    </source>
</evidence>
<organism evidence="10 11">
    <name type="scientific">Brachionus plicatilis</name>
    <name type="common">Marine rotifer</name>
    <name type="synonym">Brachionus muelleri</name>
    <dbReference type="NCBI Taxonomy" id="10195"/>
    <lineage>
        <taxon>Eukaryota</taxon>
        <taxon>Metazoa</taxon>
        <taxon>Spiralia</taxon>
        <taxon>Gnathifera</taxon>
        <taxon>Rotifera</taxon>
        <taxon>Eurotatoria</taxon>
        <taxon>Monogononta</taxon>
        <taxon>Pseudotrocha</taxon>
        <taxon>Ploima</taxon>
        <taxon>Brachionidae</taxon>
        <taxon>Brachionus</taxon>
    </lineage>
</organism>
<dbReference type="GO" id="GO:0004930">
    <property type="term" value="F:G protein-coupled receptor activity"/>
    <property type="evidence" value="ECO:0007669"/>
    <property type="project" value="UniProtKB-KW"/>
</dbReference>
<dbReference type="InterPro" id="IPR000276">
    <property type="entry name" value="GPCR_Rhodpsn"/>
</dbReference>
<feature type="transmembrane region" description="Helical" evidence="8">
    <location>
        <begin position="55"/>
        <end position="77"/>
    </location>
</feature>
<protein>
    <submittedName>
        <fullName evidence="10">Allatostatin-A receptor isoform X1</fullName>
    </submittedName>
</protein>
<dbReference type="PANTHER" id="PTHR24243:SF230">
    <property type="entry name" value="G-PROTEIN COUPLED RECEPTORS FAMILY 1 PROFILE DOMAIN-CONTAINING PROTEIN"/>
    <property type="match status" value="1"/>
</dbReference>
<dbReference type="OrthoDB" id="9990906at2759"/>
<dbReference type="PRINTS" id="PR00237">
    <property type="entry name" value="GPCRRHODOPSN"/>
</dbReference>
<evidence type="ECO:0000256" key="3">
    <source>
        <dbReference type="ARBA" id="ARBA00022989"/>
    </source>
</evidence>
<dbReference type="GO" id="GO:0005886">
    <property type="term" value="C:plasma membrane"/>
    <property type="evidence" value="ECO:0007669"/>
    <property type="project" value="TreeGrafter"/>
</dbReference>
<evidence type="ECO:0000256" key="1">
    <source>
        <dbReference type="ARBA" id="ARBA00004141"/>
    </source>
</evidence>
<keyword evidence="5 8" id="KW-0472">Membrane</keyword>
<dbReference type="STRING" id="10195.A0A3M7T4Z5"/>
<name>A0A3M7T4Z5_BRAPC</name>
<evidence type="ECO:0000259" key="9">
    <source>
        <dbReference type="PROSITE" id="PS50262"/>
    </source>
</evidence>
<dbReference type="PROSITE" id="PS50262">
    <property type="entry name" value="G_PROTEIN_RECEP_F1_2"/>
    <property type="match status" value="1"/>
</dbReference>
<dbReference type="InterPro" id="IPR017452">
    <property type="entry name" value="GPCR_Rhodpsn_7TM"/>
</dbReference>